<dbReference type="PROSITE" id="PS50987">
    <property type="entry name" value="HTH_ARSR_2"/>
    <property type="match status" value="1"/>
</dbReference>
<dbReference type="SMART" id="SM00418">
    <property type="entry name" value="HTH_ARSR"/>
    <property type="match status" value="1"/>
</dbReference>
<keyword evidence="3" id="KW-0804">Transcription</keyword>
<dbReference type="Gene3D" id="1.10.10.10">
    <property type="entry name" value="Winged helix-like DNA-binding domain superfamily/Winged helix DNA-binding domain"/>
    <property type="match status" value="1"/>
</dbReference>
<evidence type="ECO:0000256" key="3">
    <source>
        <dbReference type="ARBA" id="ARBA00023163"/>
    </source>
</evidence>
<evidence type="ECO:0000256" key="1">
    <source>
        <dbReference type="ARBA" id="ARBA00023015"/>
    </source>
</evidence>
<evidence type="ECO:0000313" key="7">
    <source>
        <dbReference type="Proteomes" id="UP000663802"/>
    </source>
</evidence>
<dbReference type="PANTHER" id="PTHR43132:SF6">
    <property type="entry name" value="HTH-TYPE TRANSCRIPTIONAL REPRESSOR CZRA"/>
    <property type="match status" value="1"/>
</dbReference>
<dbReference type="PRINTS" id="PR00778">
    <property type="entry name" value="HTHARSR"/>
</dbReference>
<dbReference type="InterPro" id="IPR036388">
    <property type="entry name" value="WH-like_DNA-bd_sf"/>
</dbReference>
<dbReference type="SUPFAM" id="SSF46785">
    <property type="entry name" value="Winged helix' DNA-binding domain"/>
    <property type="match status" value="1"/>
</dbReference>
<comment type="caution">
    <text evidence="6">The sequence shown here is derived from an EMBL/GenBank/DDBJ whole genome shotgun (WGS) entry which is preliminary data.</text>
</comment>
<dbReference type="InterPro" id="IPR051011">
    <property type="entry name" value="Metal_resp_trans_reg"/>
</dbReference>
<keyword evidence="1" id="KW-0805">Transcription regulation</keyword>
<dbReference type="EMBL" id="BMBA01000003">
    <property type="protein sequence ID" value="GFZ32548.1"/>
    <property type="molecule type" value="Genomic_DNA"/>
</dbReference>
<dbReference type="PROSITE" id="PS00846">
    <property type="entry name" value="HTH_ARSR_1"/>
    <property type="match status" value="1"/>
</dbReference>
<protein>
    <submittedName>
        <fullName evidence="6">Transcriptional regulator</fullName>
    </submittedName>
</protein>
<organism evidence="6 7">
    <name type="scientific">Clostridium zeae</name>
    <dbReference type="NCBI Taxonomy" id="2759022"/>
    <lineage>
        <taxon>Bacteria</taxon>
        <taxon>Bacillati</taxon>
        <taxon>Bacillota</taxon>
        <taxon>Clostridia</taxon>
        <taxon>Eubacteriales</taxon>
        <taxon>Clostridiaceae</taxon>
        <taxon>Clostridium</taxon>
    </lineage>
</organism>
<keyword evidence="2" id="KW-0238">DNA-binding</keyword>
<dbReference type="RefSeq" id="WP_206870833.1">
    <property type="nucleotide sequence ID" value="NZ_BMBA01000003.1"/>
</dbReference>
<name>A0ABQ1ECX0_9CLOT</name>
<accession>A0ABQ1ECX0</accession>
<dbReference type="Proteomes" id="UP000663802">
    <property type="component" value="Unassembled WGS sequence"/>
</dbReference>
<feature type="domain" description="HTH arsR-type" evidence="5">
    <location>
        <begin position="27"/>
        <end position="120"/>
    </location>
</feature>
<evidence type="ECO:0000313" key="6">
    <source>
        <dbReference type="EMBL" id="GFZ32548.1"/>
    </source>
</evidence>
<dbReference type="InterPro" id="IPR011991">
    <property type="entry name" value="ArsR-like_HTH"/>
</dbReference>
<evidence type="ECO:0000256" key="4">
    <source>
        <dbReference type="ARBA" id="ARBA00043263"/>
    </source>
</evidence>
<proteinExistence type="predicted"/>
<dbReference type="NCBIfam" id="NF033788">
    <property type="entry name" value="HTH_metalloreg"/>
    <property type="match status" value="1"/>
</dbReference>
<reference evidence="6 7" key="1">
    <citation type="journal article" date="2021" name="Int. J. Syst. Evol. Microbiol.">
        <title>Clostridium zeae sp. nov., isolated from corn silage.</title>
        <authorList>
            <person name="Kobayashi H."/>
            <person name="Tanizawa Y."/>
            <person name="Yagura M."/>
            <person name="Sakamoto M."/>
            <person name="Ohkuma M."/>
            <person name="Tohno M."/>
        </authorList>
    </citation>
    <scope>NUCLEOTIDE SEQUENCE [LARGE SCALE GENOMIC DNA]</scope>
    <source>
        <strain evidence="6 7">CSC2</strain>
    </source>
</reference>
<dbReference type="InterPro" id="IPR018334">
    <property type="entry name" value="ArsR_HTH"/>
</dbReference>
<dbReference type="CDD" id="cd00090">
    <property type="entry name" value="HTH_ARSR"/>
    <property type="match status" value="1"/>
</dbReference>
<evidence type="ECO:0000256" key="2">
    <source>
        <dbReference type="ARBA" id="ARBA00023125"/>
    </source>
</evidence>
<dbReference type="InterPro" id="IPR001845">
    <property type="entry name" value="HTH_ArsR_DNA-bd_dom"/>
</dbReference>
<keyword evidence="7" id="KW-1185">Reference proteome</keyword>
<gene>
    <name evidence="6" type="ORF">CSC2_30740</name>
</gene>
<dbReference type="Pfam" id="PF01022">
    <property type="entry name" value="HTH_5"/>
    <property type="match status" value="1"/>
</dbReference>
<sequence>MINEKIESCNCTIIHEDVIREVNNKIPQEETLYDLSELFKVFGDSTRIKIICALFEAEMCVCDIAALLRMTQSAVSHQLRVLKNARLVKPRRDGKVVYYSLDDEHVKNIFNQGLEHITER</sequence>
<dbReference type="PANTHER" id="PTHR43132">
    <property type="entry name" value="ARSENICAL RESISTANCE OPERON REPRESSOR ARSR-RELATED"/>
    <property type="match status" value="1"/>
</dbReference>
<keyword evidence="4" id="KW-0105">Cadmium resistance</keyword>
<dbReference type="InterPro" id="IPR036390">
    <property type="entry name" value="WH_DNA-bd_sf"/>
</dbReference>
<evidence type="ECO:0000259" key="5">
    <source>
        <dbReference type="PROSITE" id="PS50987"/>
    </source>
</evidence>